<evidence type="ECO:0000256" key="3">
    <source>
        <dbReference type="SAM" id="MobiDB-lite"/>
    </source>
</evidence>
<organism evidence="4 5">
    <name type="scientific">Cephalotrichum gorgonifer</name>
    <dbReference type="NCBI Taxonomy" id="2041049"/>
    <lineage>
        <taxon>Eukaryota</taxon>
        <taxon>Fungi</taxon>
        <taxon>Dikarya</taxon>
        <taxon>Ascomycota</taxon>
        <taxon>Pezizomycotina</taxon>
        <taxon>Sordariomycetes</taxon>
        <taxon>Hypocreomycetidae</taxon>
        <taxon>Microascales</taxon>
        <taxon>Microascaceae</taxon>
        <taxon>Cephalotrichum</taxon>
    </lineage>
</organism>
<dbReference type="Gene3D" id="3.40.30.10">
    <property type="entry name" value="Glutaredoxin"/>
    <property type="match status" value="1"/>
</dbReference>
<gene>
    <name evidence="4" type="ORF">DNG_01982</name>
</gene>
<dbReference type="InterPro" id="IPR009737">
    <property type="entry name" value="Aim32/Apd1-like"/>
</dbReference>
<comment type="caution">
    <text evidence="4">The sequence shown here is derived from an EMBL/GenBank/DDBJ whole genome shotgun (WGS) entry which is preliminary data.</text>
</comment>
<dbReference type="InterPro" id="IPR036249">
    <property type="entry name" value="Thioredoxin-like_sf"/>
</dbReference>
<feature type="region of interest" description="Disordered" evidence="3">
    <location>
        <begin position="39"/>
        <end position="58"/>
    </location>
</feature>
<evidence type="ECO:0000256" key="2">
    <source>
        <dbReference type="ARBA" id="ARBA00040895"/>
    </source>
</evidence>
<reference evidence="4" key="1">
    <citation type="submission" date="2018-03" db="EMBL/GenBank/DDBJ databases">
        <authorList>
            <person name="Guldener U."/>
        </authorList>
    </citation>
    <scope>NUCLEOTIDE SEQUENCE</scope>
</reference>
<dbReference type="SUPFAM" id="SSF52833">
    <property type="entry name" value="Thioredoxin-like"/>
    <property type="match status" value="1"/>
</dbReference>
<keyword evidence="5" id="KW-1185">Reference proteome</keyword>
<evidence type="ECO:0000313" key="5">
    <source>
        <dbReference type="Proteomes" id="UP001187682"/>
    </source>
</evidence>
<dbReference type="Proteomes" id="UP001187682">
    <property type="component" value="Unassembled WGS sequence"/>
</dbReference>
<evidence type="ECO:0000256" key="1">
    <source>
        <dbReference type="ARBA" id="ARBA00038208"/>
    </source>
</evidence>
<dbReference type="PANTHER" id="PTHR31902">
    <property type="entry name" value="ACTIN PATCHES DISTAL PROTEIN 1"/>
    <property type="match status" value="1"/>
</dbReference>
<name>A0AAE8MRL8_9PEZI</name>
<dbReference type="CDD" id="cd03062">
    <property type="entry name" value="TRX_Fd_Sucrase"/>
    <property type="match status" value="1"/>
</dbReference>
<dbReference type="EMBL" id="ONZQ02000002">
    <property type="protein sequence ID" value="SPN98943.1"/>
    <property type="molecule type" value="Genomic_DNA"/>
</dbReference>
<protein>
    <recommendedName>
        <fullName evidence="2">Altered inheritance of mitochondria protein 32</fullName>
    </recommendedName>
</protein>
<evidence type="ECO:0000313" key="4">
    <source>
        <dbReference type="EMBL" id="SPN98943.1"/>
    </source>
</evidence>
<dbReference type="PANTHER" id="PTHR31902:SF7">
    <property type="entry name" value="ALTERED INHERITANCE OF MITOCHONDRIA PROTEIN 32"/>
    <property type="match status" value="1"/>
</dbReference>
<dbReference type="AlphaFoldDB" id="A0AAE8MRL8"/>
<accession>A0AAE8MRL8</accession>
<comment type="similarity">
    <text evidence="1">Belongs to the AIM32 family.</text>
</comment>
<proteinExistence type="inferred from homology"/>
<dbReference type="Pfam" id="PF06999">
    <property type="entry name" value="Suc_Fer-like"/>
    <property type="match status" value="1"/>
</dbReference>
<sequence length="353" mass="37741">MSTKLPARLRALGLGLGVSRSILHGTRATTTALATHIHTTAARSQRTRSPRRDPVPHVDKCPEPQCACEPAPGDLEIDRKGNLRGAFVPYAQHVLVCTGKDDWASRVEEEEGAAGDVVRGLKGVFGRGGKFCDPYHNVSVLASSFPSPGPDPAVYLLPSFKYIPSLPPTPSALADFAKGHLLPQDLHPMHDALPEEDRRRLTLDPSLAVATGAVPLDDVVVLICGHGGRDVRCGVMGPLLSSKFEEVLASDGVPAAEDAPGGRRAEGEVRSRVGRISHIGGHKFAGNVIVYVPPHMRLRGGEGKHPLAGCGVWYGRVEPRHVEGIVRETVWGGRVIGELFRGGIDSEGRMLDI</sequence>